<evidence type="ECO:0000256" key="3">
    <source>
        <dbReference type="SAM" id="MobiDB-lite"/>
    </source>
</evidence>
<dbReference type="SUPFAM" id="SSF47576">
    <property type="entry name" value="Calponin-homology domain, CH-domain"/>
    <property type="match status" value="1"/>
</dbReference>
<dbReference type="Gene3D" id="1.10.418.10">
    <property type="entry name" value="Calponin-like domain"/>
    <property type="match status" value="1"/>
</dbReference>
<evidence type="ECO:0000313" key="6">
    <source>
        <dbReference type="Proteomes" id="UP001149090"/>
    </source>
</evidence>
<keyword evidence="6" id="KW-1185">Reference proteome</keyword>
<feature type="repeat" description="RCC1" evidence="2">
    <location>
        <begin position="1191"/>
        <end position="1242"/>
    </location>
</feature>
<feature type="compositionally biased region" description="Basic residues" evidence="3">
    <location>
        <begin position="1"/>
        <end position="11"/>
    </location>
</feature>
<dbReference type="PANTHER" id="PTHR22870:SF408">
    <property type="entry name" value="OS09G0560450 PROTEIN"/>
    <property type="match status" value="1"/>
</dbReference>
<feature type="repeat" description="RCC1" evidence="2">
    <location>
        <begin position="1037"/>
        <end position="1088"/>
    </location>
</feature>
<feature type="repeat" description="RCC1" evidence="2">
    <location>
        <begin position="575"/>
        <end position="624"/>
    </location>
</feature>
<protein>
    <submittedName>
        <fullName evidence="5">Regulator of chromosome condensation</fullName>
    </submittedName>
</protein>
<dbReference type="PROSITE" id="PS00626">
    <property type="entry name" value="RCC1_2"/>
    <property type="match status" value="3"/>
</dbReference>
<feature type="region of interest" description="Disordered" evidence="3">
    <location>
        <begin position="1"/>
        <end position="20"/>
    </location>
</feature>
<dbReference type="InterPro" id="IPR001715">
    <property type="entry name" value="CH_dom"/>
</dbReference>
<feature type="repeat" description="RCC1" evidence="2">
    <location>
        <begin position="624"/>
        <end position="675"/>
    </location>
</feature>
<dbReference type="InterPro" id="IPR000408">
    <property type="entry name" value="Reg_chr_condens"/>
</dbReference>
<dbReference type="Gene3D" id="2.60.40.10">
    <property type="entry name" value="Immunoglobulins"/>
    <property type="match status" value="1"/>
</dbReference>
<dbReference type="SMART" id="SM00033">
    <property type="entry name" value="CH"/>
    <property type="match status" value="1"/>
</dbReference>
<feature type="repeat" description="RCC1" evidence="2">
    <location>
        <begin position="1089"/>
        <end position="1138"/>
    </location>
</feature>
<feature type="repeat" description="RCC1" evidence="2">
    <location>
        <begin position="676"/>
        <end position="727"/>
    </location>
</feature>
<feature type="domain" description="Calponin-homology (CH)" evidence="4">
    <location>
        <begin position="41"/>
        <end position="161"/>
    </location>
</feature>
<dbReference type="InterPro" id="IPR013783">
    <property type="entry name" value="Ig-like_fold"/>
</dbReference>
<dbReference type="InterPro" id="IPR051210">
    <property type="entry name" value="Ub_ligase/GEF_domain"/>
</dbReference>
<evidence type="ECO:0000256" key="2">
    <source>
        <dbReference type="PROSITE-ProRule" id="PRU00235"/>
    </source>
</evidence>
<dbReference type="EMBL" id="JAPDFW010000143">
    <property type="protein sequence ID" value="KAJ5066448.1"/>
    <property type="molecule type" value="Genomic_DNA"/>
</dbReference>
<feature type="repeat" description="RCC1" evidence="2">
    <location>
        <begin position="880"/>
        <end position="932"/>
    </location>
</feature>
<feature type="repeat" description="RCC1" evidence="2">
    <location>
        <begin position="1139"/>
        <end position="1190"/>
    </location>
</feature>
<feature type="compositionally biased region" description="Basic and acidic residues" evidence="3">
    <location>
        <begin position="366"/>
        <end position="377"/>
    </location>
</feature>
<dbReference type="OrthoDB" id="61110at2759"/>
<dbReference type="CDD" id="cd02859">
    <property type="entry name" value="E_set_AMPKbeta_like_N"/>
    <property type="match status" value="1"/>
</dbReference>
<dbReference type="PROSITE" id="PS50012">
    <property type="entry name" value="RCC1_3"/>
    <property type="match status" value="11"/>
</dbReference>
<dbReference type="InterPro" id="IPR058923">
    <property type="entry name" value="RCC1-like_dom"/>
</dbReference>
<dbReference type="InterPro" id="IPR036872">
    <property type="entry name" value="CH_dom_sf"/>
</dbReference>
<feature type="repeat" description="RCC1" evidence="2">
    <location>
        <begin position="522"/>
        <end position="574"/>
    </location>
</feature>
<dbReference type="Pfam" id="PF00307">
    <property type="entry name" value="CH"/>
    <property type="match status" value="1"/>
</dbReference>
<dbReference type="InterPro" id="IPR014756">
    <property type="entry name" value="Ig_E-set"/>
</dbReference>
<proteinExistence type="predicted"/>
<evidence type="ECO:0000259" key="4">
    <source>
        <dbReference type="PROSITE" id="PS50021"/>
    </source>
</evidence>
<feature type="repeat" description="RCC1" evidence="2">
    <location>
        <begin position="933"/>
        <end position="985"/>
    </location>
</feature>
<evidence type="ECO:0000313" key="5">
    <source>
        <dbReference type="EMBL" id="KAJ5066448.1"/>
    </source>
</evidence>
<dbReference type="Gene3D" id="2.130.10.30">
    <property type="entry name" value="Regulator of chromosome condensation 1/beta-lactamase-inhibitor protein II"/>
    <property type="match status" value="3"/>
</dbReference>
<dbReference type="AlphaFoldDB" id="A0A9Q0R4Q9"/>
<dbReference type="InterPro" id="IPR032640">
    <property type="entry name" value="AMPK1_CBM"/>
</dbReference>
<feature type="compositionally biased region" description="Low complexity" evidence="3">
    <location>
        <begin position="379"/>
        <end position="388"/>
    </location>
</feature>
<comment type="caution">
    <text evidence="5">The sequence shown here is derived from an EMBL/GenBank/DDBJ whole genome shotgun (WGS) entry which is preliminary data.</text>
</comment>
<dbReference type="PROSITE" id="PS50021">
    <property type="entry name" value="CH"/>
    <property type="match status" value="1"/>
</dbReference>
<feature type="repeat" description="RCC1" evidence="2">
    <location>
        <begin position="728"/>
        <end position="779"/>
    </location>
</feature>
<feature type="compositionally biased region" description="Basic and acidic residues" evidence="3">
    <location>
        <begin position="390"/>
        <end position="404"/>
    </location>
</feature>
<dbReference type="Pfam" id="PF16561">
    <property type="entry name" value="AMPK1_CBM"/>
    <property type="match status" value="1"/>
</dbReference>
<keyword evidence="1" id="KW-0677">Repeat</keyword>
<dbReference type="Proteomes" id="UP001149090">
    <property type="component" value="Unassembled WGS sequence"/>
</dbReference>
<feature type="region of interest" description="Disordered" evidence="3">
    <location>
        <begin position="366"/>
        <end position="407"/>
    </location>
</feature>
<dbReference type="InterPro" id="IPR009091">
    <property type="entry name" value="RCC1/BLIP-II"/>
</dbReference>
<sequence>MEKKKIRRQSRKSIQQFRPRAQQNAQNLTIARRELEAYQYLCQSAAILKWISLVLEIDFFTKDLFEDWNQGKNNVLASLLKDGTILCQLINKIKPGTIQNYHGSRMCQTNKFLSLENIMFFINSSKKFGVDQSILFQPTDLYEEKNMPKVIYTILALANCVLENPEFDFNIEIPSLLGELEFAKPALLKAADELQNFSGGNFIRTKSYKEKKEKENEKEKEKEKEIQLQKEKEIQLQKEKQLQLEKEKQMQKEKELKLQKEKEKQVQLEKELELQKEKEKQLQLQLEKDKQLQKEKDKQLQLEKELELQKEKEKQLQLQLEKEKELQKEKEKQLQLEKELQAQKEKELQLQIELEKEKQLNLEKERELQAQKQKEFKSNNNNNNNNNNQKMDDNTEKTSKENQKKSKTKTVIRIDKFSILVNIKTNEEIPKENIKKMSALGSFNNWSQQLEMKKDQSGNFILPLELDPTIHTFRFLINDSDLAIDENMKTTISENDQMKMNKINAKKLNKNLLTTNISKNSGSVYSWGCNEDSQLGFIEKSKFINNPIRVDPLMNRKVISIATGESHVCALTNRGYLYSWGENIFGELGQSHKTAVLSPRIIDGFSGISNVFCGTNHTFFIHKNQVYGFGRNDNGQLGLGHKQQVFSPTHIQALDEHRISMIAAGKSHTLFASDADKLFSCGFGKMGQLGFGVVVEESKPKMIKFFKGTRIKKISCGENHTLVLTFSGQVYGFGSAIHGEFGFSSKKNLHAPKKLEFFQNIKVIDISCFGNHSLIMTEKEVYFLGEIYGYKEIFTRKIEEFSGKKLVSIKSGMNINGILTLNDQTGLQELSVIKTVPKQMKQENQGIDGIEVDAVSNEKCGSIKQICCGEQFVVILNEESEIFFLGKSENGENGFGELRKETQTPEKITFFNPIKIAKISYGFYHSLFLTDEGHVYSSGSNEHGQLGIGDETSKTTFPHLIESLLGRKIVEISAGRTHSMVLSEKGKVYVFGSGICLGLKNIQKAFFPLQVVEGLENEVIVDISVGHSHSCVINQHGNLFTWGVGQFGILGHGNTNDYNFPKKVESIEDLCVISVDSGNCHTAVLTKDGVVFIMGGGWSAEKDVKDDLLEPQLIQSLLAHRVVQVSCGGFHTLALTDTGNVFSWGLNNKGQLGHGDYENDSKPKLIQKLKNNQIKSVSAGDFHSLVLSENGEIFSWGSCDYGQLGLGRKNDEISPQLITELQERKVFFISSGQSFSGCITNSVI</sequence>
<dbReference type="PRINTS" id="PR00633">
    <property type="entry name" value="RCCNDNSATION"/>
</dbReference>
<accession>A0A9Q0R4Q9</accession>
<organism evidence="5 6">
    <name type="scientific">Anaeramoeba ignava</name>
    <name type="common">Anaerobic marine amoeba</name>
    <dbReference type="NCBI Taxonomy" id="1746090"/>
    <lineage>
        <taxon>Eukaryota</taxon>
        <taxon>Metamonada</taxon>
        <taxon>Anaeramoebidae</taxon>
        <taxon>Anaeramoeba</taxon>
    </lineage>
</organism>
<name>A0A9Q0R4Q9_ANAIG</name>
<gene>
    <name evidence="5" type="ORF">M0811_13648</name>
</gene>
<dbReference type="SUPFAM" id="SSF50985">
    <property type="entry name" value="RCC1/BLIP-II"/>
    <property type="match status" value="3"/>
</dbReference>
<dbReference type="Pfam" id="PF25390">
    <property type="entry name" value="WD40_RLD"/>
    <property type="match status" value="2"/>
</dbReference>
<reference evidence="5" key="1">
    <citation type="submission" date="2022-10" db="EMBL/GenBank/DDBJ databases">
        <title>Novel sulphate-reducing endosymbionts in the free-living metamonad Anaeramoeba.</title>
        <authorList>
            <person name="Jerlstrom-Hultqvist J."/>
            <person name="Cepicka I."/>
            <person name="Gallot-Lavallee L."/>
            <person name="Salas-Leiva D."/>
            <person name="Curtis B.A."/>
            <person name="Zahonova K."/>
            <person name="Pipaliya S."/>
            <person name="Dacks J."/>
            <person name="Roger A.J."/>
        </authorList>
    </citation>
    <scope>NUCLEOTIDE SEQUENCE</scope>
    <source>
        <strain evidence="5">BMAN</strain>
    </source>
</reference>
<dbReference type="CDD" id="cd00014">
    <property type="entry name" value="CH_SF"/>
    <property type="match status" value="1"/>
</dbReference>
<dbReference type="PANTHER" id="PTHR22870">
    <property type="entry name" value="REGULATOR OF CHROMOSOME CONDENSATION"/>
    <property type="match status" value="1"/>
</dbReference>
<evidence type="ECO:0000256" key="1">
    <source>
        <dbReference type="ARBA" id="ARBA00022737"/>
    </source>
</evidence>
<dbReference type="SUPFAM" id="SSF81296">
    <property type="entry name" value="E set domains"/>
    <property type="match status" value="1"/>
</dbReference>
<dbReference type="Pfam" id="PF00415">
    <property type="entry name" value="RCC1"/>
    <property type="match status" value="1"/>
</dbReference>